<evidence type="ECO:0000313" key="3">
    <source>
        <dbReference type="EMBL" id="PMC20349.1"/>
    </source>
</evidence>
<feature type="domain" description="Competence protein CoiA nuclease-like" evidence="1">
    <location>
        <begin position="58"/>
        <end position="189"/>
    </location>
</feature>
<evidence type="ECO:0000313" key="4">
    <source>
        <dbReference type="Proteomes" id="UP000235748"/>
    </source>
</evidence>
<dbReference type="Pfam" id="PF06054">
    <property type="entry name" value="CoiA_nuc"/>
    <property type="match status" value="1"/>
</dbReference>
<evidence type="ECO:0000259" key="1">
    <source>
        <dbReference type="Pfam" id="PF06054"/>
    </source>
</evidence>
<name>A0A2N6QL27_9STAP</name>
<dbReference type="RefSeq" id="WP_070503014.1">
    <property type="nucleotide sequence ID" value="NZ_JANSKL010000003.1"/>
</dbReference>
<reference evidence="3 4" key="1">
    <citation type="submission" date="2017-09" db="EMBL/GenBank/DDBJ databases">
        <title>Bacterial strain isolated from the female urinary microbiota.</title>
        <authorList>
            <person name="Thomas-White K."/>
            <person name="Kumar N."/>
            <person name="Forster S."/>
            <person name="Putonti C."/>
            <person name="Lawley T."/>
            <person name="Wolfe A.J."/>
        </authorList>
    </citation>
    <scope>NUCLEOTIDE SEQUENCE [LARGE SCALE GENOMIC DNA]</scope>
    <source>
        <strain evidence="3 4">UMB0834</strain>
    </source>
</reference>
<dbReference type="EMBL" id="PNGG01000001">
    <property type="protein sequence ID" value="PMC20349.1"/>
    <property type="molecule type" value="Genomic_DNA"/>
</dbReference>
<protein>
    <submittedName>
        <fullName evidence="3">Transcription factor</fullName>
    </submittedName>
</protein>
<comment type="caution">
    <text evidence="3">The sequence shown here is derived from an EMBL/GenBank/DDBJ whole genome shotgun (WGS) entry which is preliminary data.</text>
</comment>
<feature type="domain" description="Competence protein CoiA-like N-terminal" evidence="2">
    <location>
        <begin position="18"/>
        <end position="52"/>
    </location>
</feature>
<dbReference type="PIRSF" id="PIRSF007487">
    <property type="entry name" value="Competence-induced_CoiA_bac"/>
    <property type="match status" value="1"/>
</dbReference>
<accession>A0A2N6QL27</accession>
<dbReference type="Pfam" id="PF25164">
    <property type="entry name" value="CoiA_N"/>
    <property type="match status" value="1"/>
</dbReference>
<dbReference type="InterPro" id="IPR010330">
    <property type="entry name" value="CoiA_nuc"/>
</dbReference>
<dbReference type="Proteomes" id="UP000235748">
    <property type="component" value="Unassembled WGS sequence"/>
</dbReference>
<dbReference type="AlphaFoldDB" id="A0A2N6QL27"/>
<dbReference type="InterPro" id="IPR057253">
    <property type="entry name" value="CoiA-like_N"/>
</dbReference>
<sequence length="324" mass="37882">MLCALNTGGEVVFAFNAMKGERYCCPDCRGTVIFRRGTKVKPHFAHKVKNVCLNNSSESMAHYNAKYVLAQRLLQKGYHVAVEQPIAQIQQRPDLIVNGTYAIEIQFSSIPLEVLQARTTGLEDQGYEVMWIVPEPKIYQRRMKLQQFQSACLNPVTRRLIAWSDEHQSLVGISEIQYIGGQWFIGNKRPMTVEELFRKSEEAATTRLYKLSDRRVERYIQMCRRQNNVHEPTLNAMYHLQWSQRQVNTMTGFILPHQLYIRTHSVAWQLQYCYMRKLGIAPSHHAHGLFQFRHFIHPSPNYQEIEKELFDSYRSVIQSIGMRQ</sequence>
<evidence type="ECO:0000259" key="2">
    <source>
        <dbReference type="Pfam" id="PF25164"/>
    </source>
</evidence>
<gene>
    <name evidence="3" type="ORF">CJ235_01370</name>
</gene>
<dbReference type="InterPro" id="IPR021176">
    <property type="entry name" value="Competence-induced_CoiA"/>
</dbReference>
<proteinExistence type="predicted"/>
<organism evidence="3 4">
    <name type="scientific">Staphylococcus pettenkoferi</name>
    <dbReference type="NCBI Taxonomy" id="170573"/>
    <lineage>
        <taxon>Bacteria</taxon>
        <taxon>Bacillati</taxon>
        <taxon>Bacillota</taxon>
        <taxon>Bacilli</taxon>
        <taxon>Bacillales</taxon>
        <taxon>Staphylococcaceae</taxon>
        <taxon>Staphylococcus</taxon>
    </lineage>
</organism>
<dbReference type="STRING" id="170573.GCA_001076995_01830"/>